<keyword evidence="2" id="KW-0812">Transmembrane</keyword>
<keyword evidence="2" id="KW-0472">Membrane</keyword>
<comment type="caution">
    <text evidence="3">The sequence shown here is derived from an EMBL/GenBank/DDBJ whole genome shotgun (WGS) entry which is preliminary data.</text>
</comment>
<gene>
    <name evidence="3" type="ORF">HID58_090666</name>
</gene>
<protein>
    <submittedName>
        <fullName evidence="3">Uncharacterized protein</fullName>
    </submittedName>
</protein>
<organism evidence="3 4">
    <name type="scientific">Brassica napus</name>
    <name type="common">Rape</name>
    <dbReference type="NCBI Taxonomy" id="3708"/>
    <lineage>
        <taxon>Eukaryota</taxon>
        <taxon>Viridiplantae</taxon>
        <taxon>Streptophyta</taxon>
        <taxon>Embryophyta</taxon>
        <taxon>Tracheophyta</taxon>
        <taxon>Spermatophyta</taxon>
        <taxon>Magnoliopsida</taxon>
        <taxon>eudicotyledons</taxon>
        <taxon>Gunneridae</taxon>
        <taxon>Pentapetalae</taxon>
        <taxon>rosids</taxon>
        <taxon>malvids</taxon>
        <taxon>Brassicales</taxon>
        <taxon>Brassicaceae</taxon>
        <taxon>Brassiceae</taxon>
        <taxon>Brassica</taxon>
    </lineage>
</organism>
<reference evidence="3 4" key="1">
    <citation type="submission" date="2021-05" db="EMBL/GenBank/DDBJ databases">
        <title>Genome Assembly of Synthetic Allotetraploid Brassica napus Reveals Homoeologous Exchanges between Subgenomes.</title>
        <authorList>
            <person name="Davis J.T."/>
        </authorList>
    </citation>
    <scope>NUCLEOTIDE SEQUENCE [LARGE SCALE GENOMIC DNA]</scope>
    <source>
        <strain evidence="4">cv. Da-Ae</strain>
        <tissue evidence="3">Seedling</tissue>
    </source>
</reference>
<keyword evidence="4" id="KW-1185">Reference proteome</keyword>
<sequence>KTELFHDTETCPINTTFPRLNLYHKAKYERNMGFLGKSVLLSILAIWFFTSCAFTEEVNHVTQTPSSAPAPSPYHHGHHHPHPPHHHHPHPHPPAKAPVKAAVYPPPNPRLSPQLNHRVSTSYPHRKDTPVKHTFPSEPPTKAVGSPQPTLQFTPLPPAVKPPSFLPKAPVNPHQTFFPAPVKPPVSLHTHSRSSPPVLPPTKAPVKPRPKPRLKPPVSPPTNHQSPLQLSHRSLIAVQGTVFCKAASTFSDSLIGANPLKTKCKSKKNVVAETKTDKNGYFLLLGPKTVTNYGFRGCRGICEIKGLQMQQSVKAIPWRCRCRTQAGERKGKSAVVINQLIYGIFNVGPFAFDPVCPK</sequence>
<feature type="compositionally biased region" description="Basic residues" evidence="1">
    <location>
        <begin position="75"/>
        <end position="93"/>
    </location>
</feature>
<evidence type="ECO:0000313" key="4">
    <source>
        <dbReference type="Proteomes" id="UP000824890"/>
    </source>
</evidence>
<keyword evidence="2" id="KW-1133">Transmembrane helix</keyword>
<feature type="region of interest" description="Disordered" evidence="1">
    <location>
        <begin position="63"/>
        <end position="227"/>
    </location>
</feature>
<evidence type="ECO:0000313" key="3">
    <source>
        <dbReference type="EMBL" id="KAH0853295.1"/>
    </source>
</evidence>
<accession>A0ABQ7XBG5</accession>
<evidence type="ECO:0000256" key="2">
    <source>
        <dbReference type="SAM" id="Phobius"/>
    </source>
</evidence>
<dbReference type="EMBL" id="JAGKQM010000807">
    <property type="protein sequence ID" value="KAH0853295.1"/>
    <property type="molecule type" value="Genomic_DNA"/>
</dbReference>
<feature type="compositionally biased region" description="Pro residues" evidence="1">
    <location>
        <begin position="155"/>
        <end position="165"/>
    </location>
</feature>
<feature type="compositionally biased region" description="Polar residues" evidence="1">
    <location>
        <begin position="111"/>
        <end position="123"/>
    </location>
</feature>
<feature type="non-terminal residue" evidence="3">
    <location>
        <position position="1"/>
    </location>
</feature>
<name>A0ABQ7XBG5_BRANA</name>
<evidence type="ECO:0000256" key="1">
    <source>
        <dbReference type="SAM" id="MobiDB-lite"/>
    </source>
</evidence>
<dbReference type="Proteomes" id="UP000824890">
    <property type="component" value="Unassembled WGS sequence"/>
</dbReference>
<proteinExistence type="predicted"/>
<feature type="transmembrane region" description="Helical" evidence="2">
    <location>
        <begin position="32"/>
        <end position="50"/>
    </location>
</feature>
<dbReference type="PRINTS" id="PR01217">
    <property type="entry name" value="PRICHEXTENSN"/>
</dbReference>